<comment type="caution">
    <text evidence="1">The sequence shown here is derived from an EMBL/GenBank/DDBJ whole genome shotgun (WGS) entry which is preliminary data.</text>
</comment>
<feature type="non-terminal residue" evidence="1">
    <location>
        <position position="1"/>
    </location>
</feature>
<accession>A0A0F9KLB0</accession>
<organism evidence="1">
    <name type="scientific">marine sediment metagenome</name>
    <dbReference type="NCBI Taxonomy" id="412755"/>
    <lineage>
        <taxon>unclassified sequences</taxon>
        <taxon>metagenomes</taxon>
        <taxon>ecological metagenomes</taxon>
    </lineage>
</organism>
<proteinExistence type="predicted"/>
<protein>
    <submittedName>
        <fullName evidence="1">Uncharacterized protein</fullName>
    </submittedName>
</protein>
<reference evidence="1" key="1">
    <citation type="journal article" date="2015" name="Nature">
        <title>Complex archaea that bridge the gap between prokaryotes and eukaryotes.</title>
        <authorList>
            <person name="Spang A."/>
            <person name="Saw J.H."/>
            <person name="Jorgensen S.L."/>
            <person name="Zaremba-Niedzwiedzka K."/>
            <person name="Martijn J."/>
            <person name="Lind A.E."/>
            <person name="van Eijk R."/>
            <person name="Schleper C."/>
            <person name="Guy L."/>
            <person name="Ettema T.J."/>
        </authorList>
    </citation>
    <scope>NUCLEOTIDE SEQUENCE</scope>
</reference>
<evidence type="ECO:0000313" key="1">
    <source>
        <dbReference type="EMBL" id="KKM16045.1"/>
    </source>
</evidence>
<dbReference type="EMBL" id="LAZR01014766">
    <property type="protein sequence ID" value="KKM16045.1"/>
    <property type="molecule type" value="Genomic_DNA"/>
</dbReference>
<sequence>ATTDASWIFNKGKIKRGINAVAGIGIASVIQKIAIKSATPEELAELESIVAERLAEEAEDPD</sequence>
<gene>
    <name evidence="1" type="ORF">LCGC14_1689910</name>
</gene>
<dbReference type="AlphaFoldDB" id="A0A0F9KLB0"/>
<name>A0A0F9KLB0_9ZZZZ</name>